<dbReference type="Proteomes" id="UP001472677">
    <property type="component" value="Unassembled WGS sequence"/>
</dbReference>
<reference evidence="5 6" key="1">
    <citation type="journal article" date="2024" name="G3 (Bethesda)">
        <title>Genome assembly of Hibiscus sabdariffa L. provides insights into metabolisms of medicinal natural products.</title>
        <authorList>
            <person name="Kim T."/>
        </authorList>
    </citation>
    <scope>NUCLEOTIDE SEQUENCE [LARGE SCALE GENOMIC DNA]</scope>
    <source>
        <strain evidence="5">TK-2024</strain>
        <tissue evidence="5">Old leaves</tissue>
    </source>
</reference>
<name>A0ABR2DGW4_9ROSI</name>
<dbReference type="PANTHER" id="PTHR46288:SF82">
    <property type="entry name" value="CYSTEINE_HISTIDINE-RICH C1 DOMAIN FAMILY PROTEIN"/>
    <property type="match status" value="1"/>
</dbReference>
<sequence length="189" mass="21415">MSARPQSTPLLSHEGREINKYFATDARSIYSALSTVAQIELRASNEYSEFLPPLPAHPQHFTDNSYYCHGCFNLDNGFRCICKYKCNFQMHVGCALKPSRESEDAEDGLTLLHFTHQHPLKPVDLKLVDRVSCAICENLCYGSVYGCQICNVFLHNTCMETIPWKIRRKLHVASDPEVSRCLSGSSFHP</sequence>
<keyword evidence="6" id="KW-1185">Reference proteome</keyword>
<dbReference type="InterPro" id="IPR046349">
    <property type="entry name" value="C1-like_sf"/>
</dbReference>
<dbReference type="InterPro" id="IPR002219">
    <property type="entry name" value="PKC_DAG/PE"/>
</dbReference>
<evidence type="ECO:0000313" key="6">
    <source>
        <dbReference type="Proteomes" id="UP001472677"/>
    </source>
</evidence>
<keyword evidence="1" id="KW-0479">Metal-binding</keyword>
<evidence type="ECO:0000313" key="5">
    <source>
        <dbReference type="EMBL" id="KAK8538171.1"/>
    </source>
</evidence>
<proteinExistence type="predicted"/>
<evidence type="ECO:0000256" key="1">
    <source>
        <dbReference type="ARBA" id="ARBA00022723"/>
    </source>
</evidence>
<dbReference type="InterPro" id="IPR004146">
    <property type="entry name" value="DC1"/>
</dbReference>
<dbReference type="Pfam" id="PF03107">
    <property type="entry name" value="C1_2"/>
    <property type="match status" value="1"/>
</dbReference>
<comment type="caution">
    <text evidence="5">The sequence shown here is derived from an EMBL/GenBank/DDBJ whole genome shotgun (WGS) entry which is preliminary data.</text>
</comment>
<accession>A0ABR2DGW4</accession>
<evidence type="ECO:0000256" key="2">
    <source>
        <dbReference type="ARBA" id="ARBA00022737"/>
    </source>
</evidence>
<dbReference type="PROSITE" id="PS50081">
    <property type="entry name" value="ZF_DAG_PE_2"/>
    <property type="match status" value="1"/>
</dbReference>
<dbReference type="EMBL" id="JBBPBM010000028">
    <property type="protein sequence ID" value="KAK8538171.1"/>
    <property type="molecule type" value="Genomic_DNA"/>
</dbReference>
<feature type="domain" description="Phorbol-ester/DAG-type" evidence="4">
    <location>
        <begin position="117"/>
        <end position="166"/>
    </location>
</feature>
<evidence type="ECO:0000259" key="4">
    <source>
        <dbReference type="PROSITE" id="PS50081"/>
    </source>
</evidence>
<gene>
    <name evidence="5" type="ORF">V6N12_044308</name>
</gene>
<dbReference type="SUPFAM" id="SSF57889">
    <property type="entry name" value="Cysteine-rich domain"/>
    <property type="match status" value="1"/>
</dbReference>
<dbReference type="Gene3D" id="3.30.40.10">
    <property type="entry name" value="Zinc/RING finger domain, C3HC4 (zinc finger)"/>
    <property type="match status" value="1"/>
</dbReference>
<keyword evidence="2" id="KW-0677">Repeat</keyword>
<keyword evidence="3" id="KW-0862">Zinc</keyword>
<evidence type="ECO:0000256" key="3">
    <source>
        <dbReference type="ARBA" id="ARBA00022833"/>
    </source>
</evidence>
<dbReference type="InterPro" id="IPR013083">
    <property type="entry name" value="Znf_RING/FYVE/PHD"/>
</dbReference>
<protein>
    <recommendedName>
        <fullName evidence="4">Phorbol-ester/DAG-type domain-containing protein</fullName>
    </recommendedName>
</protein>
<dbReference type="PANTHER" id="PTHR46288">
    <property type="entry name" value="PHORBOL-ESTER/DAG-TYPE DOMAIN-CONTAINING PROTEIN"/>
    <property type="match status" value="1"/>
</dbReference>
<organism evidence="5 6">
    <name type="scientific">Hibiscus sabdariffa</name>
    <name type="common">roselle</name>
    <dbReference type="NCBI Taxonomy" id="183260"/>
    <lineage>
        <taxon>Eukaryota</taxon>
        <taxon>Viridiplantae</taxon>
        <taxon>Streptophyta</taxon>
        <taxon>Embryophyta</taxon>
        <taxon>Tracheophyta</taxon>
        <taxon>Spermatophyta</taxon>
        <taxon>Magnoliopsida</taxon>
        <taxon>eudicotyledons</taxon>
        <taxon>Gunneridae</taxon>
        <taxon>Pentapetalae</taxon>
        <taxon>rosids</taxon>
        <taxon>malvids</taxon>
        <taxon>Malvales</taxon>
        <taxon>Malvaceae</taxon>
        <taxon>Malvoideae</taxon>
        <taxon>Hibiscus</taxon>
    </lineage>
</organism>